<keyword evidence="4" id="KW-1185">Reference proteome</keyword>
<comment type="caution">
    <text evidence="3">The sequence shown here is derived from an EMBL/GenBank/DDBJ whole genome shotgun (WGS) entry which is preliminary data.</text>
</comment>
<protein>
    <submittedName>
        <fullName evidence="3">Uncharacterized protein</fullName>
    </submittedName>
</protein>
<feature type="compositionally biased region" description="Pro residues" evidence="1">
    <location>
        <begin position="9"/>
        <end position="27"/>
    </location>
</feature>
<feature type="region of interest" description="Disordered" evidence="1">
    <location>
        <begin position="1"/>
        <end position="50"/>
    </location>
</feature>
<evidence type="ECO:0000313" key="4">
    <source>
        <dbReference type="Proteomes" id="UP000242146"/>
    </source>
</evidence>
<proteinExistence type="predicted"/>
<evidence type="ECO:0000256" key="2">
    <source>
        <dbReference type="SAM" id="Phobius"/>
    </source>
</evidence>
<dbReference type="EMBL" id="MCGT01000060">
    <property type="protein sequence ID" value="ORX42932.1"/>
    <property type="molecule type" value="Genomic_DNA"/>
</dbReference>
<evidence type="ECO:0000256" key="1">
    <source>
        <dbReference type="SAM" id="MobiDB-lite"/>
    </source>
</evidence>
<organism evidence="3 4">
    <name type="scientific">Hesseltinella vesiculosa</name>
    <dbReference type="NCBI Taxonomy" id="101127"/>
    <lineage>
        <taxon>Eukaryota</taxon>
        <taxon>Fungi</taxon>
        <taxon>Fungi incertae sedis</taxon>
        <taxon>Mucoromycota</taxon>
        <taxon>Mucoromycotina</taxon>
        <taxon>Mucoromycetes</taxon>
        <taxon>Mucorales</taxon>
        <taxon>Cunninghamellaceae</taxon>
        <taxon>Hesseltinella</taxon>
    </lineage>
</organism>
<gene>
    <name evidence="3" type="ORF">DM01DRAFT_1378940</name>
</gene>
<keyword evidence="2" id="KW-1133">Transmembrane helix</keyword>
<dbReference type="Proteomes" id="UP000242146">
    <property type="component" value="Unassembled WGS sequence"/>
</dbReference>
<keyword evidence="2" id="KW-0472">Membrane</keyword>
<dbReference type="AlphaFoldDB" id="A0A1X2G2L7"/>
<sequence>MDSKGQHSYPPPPSYQAPPQSYAPPPKTKVTIPLPRTKATSNSNNHPNNLTNNLTNNLINSSLINNTNSPTPPKLNLKPFMCKISNQRVIPMLCAWAVWLPFVSVVPWTCFSKLMKMCAFGPLAQTPQQGKMLSVWYLAKNYAIRLASNKDSQFIYQEDSLIHTSLTLA</sequence>
<keyword evidence="2" id="KW-0812">Transmembrane</keyword>
<accession>A0A1X2G2L7</accession>
<feature type="compositionally biased region" description="Low complexity" evidence="1">
    <location>
        <begin position="40"/>
        <end position="50"/>
    </location>
</feature>
<reference evidence="3 4" key="1">
    <citation type="submission" date="2016-07" db="EMBL/GenBank/DDBJ databases">
        <title>Pervasive Adenine N6-methylation of Active Genes in Fungi.</title>
        <authorList>
            <consortium name="DOE Joint Genome Institute"/>
            <person name="Mondo S.J."/>
            <person name="Dannebaum R.O."/>
            <person name="Kuo R.C."/>
            <person name="Labutti K."/>
            <person name="Haridas S."/>
            <person name="Kuo A."/>
            <person name="Salamov A."/>
            <person name="Ahrendt S.R."/>
            <person name="Lipzen A."/>
            <person name="Sullivan W."/>
            <person name="Andreopoulos W.B."/>
            <person name="Clum A."/>
            <person name="Lindquist E."/>
            <person name="Daum C."/>
            <person name="Ramamoorthy G.K."/>
            <person name="Gryganskyi A."/>
            <person name="Culley D."/>
            <person name="Magnuson J.K."/>
            <person name="James T.Y."/>
            <person name="O'Malley M.A."/>
            <person name="Stajich J.E."/>
            <person name="Spatafora J.W."/>
            <person name="Visel A."/>
            <person name="Grigoriev I.V."/>
        </authorList>
    </citation>
    <scope>NUCLEOTIDE SEQUENCE [LARGE SCALE GENOMIC DNA]</scope>
    <source>
        <strain evidence="3 4">NRRL 3301</strain>
    </source>
</reference>
<name>A0A1X2G2L7_9FUNG</name>
<evidence type="ECO:0000313" key="3">
    <source>
        <dbReference type="EMBL" id="ORX42932.1"/>
    </source>
</evidence>
<feature type="transmembrane region" description="Helical" evidence="2">
    <location>
        <begin position="89"/>
        <end position="108"/>
    </location>
</feature>